<keyword evidence="2" id="KW-1185">Reference proteome</keyword>
<protein>
    <submittedName>
        <fullName evidence="1">Uncharacterized protein</fullName>
    </submittedName>
</protein>
<gene>
    <name evidence="1" type="ORF">AOPFMNJM_2850</name>
</gene>
<reference evidence="1" key="2">
    <citation type="submission" date="2021-08" db="EMBL/GenBank/DDBJ databases">
        <authorList>
            <person name="Tani A."/>
            <person name="Ola A."/>
            <person name="Ogura Y."/>
            <person name="Katsura K."/>
            <person name="Hayashi T."/>
        </authorList>
    </citation>
    <scope>NUCLEOTIDE SEQUENCE</scope>
    <source>
        <strain evidence="1">LMG 23639</strain>
    </source>
</reference>
<dbReference type="EMBL" id="BPQR01000046">
    <property type="protein sequence ID" value="GJE07521.1"/>
    <property type="molecule type" value="Genomic_DNA"/>
</dbReference>
<organism evidence="1 2">
    <name type="scientific">Methylobacterium jeotgali</name>
    <dbReference type="NCBI Taxonomy" id="381630"/>
    <lineage>
        <taxon>Bacteria</taxon>
        <taxon>Pseudomonadati</taxon>
        <taxon>Pseudomonadota</taxon>
        <taxon>Alphaproteobacteria</taxon>
        <taxon>Hyphomicrobiales</taxon>
        <taxon>Methylobacteriaceae</taxon>
        <taxon>Methylobacterium</taxon>
    </lineage>
</organism>
<dbReference type="RefSeq" id="WP_238276729.1">
    <property type="nucleotide sequence ID" value="NZ_BPQR01000046.1"/>
</dbReference>
<comment type="caution">
    <text evidence="1">The sequence shown here is derived from an EMBL/GenBank/DDBJ whole genome shotgun (WGS) entry which is preliminary data.</text>
</comment>
<evidence type="ECO:0000313" key="1">
    <source>
        <dbReference type="EMBL" id="GJE07521.1"/>
    </source>
</evidence>
<reference evidence="1" key="1">
    <citation type="journal article" date="2021" name="Front. Microbiol.">
        <title>Comprehensive Comparative Genomics and Phenotyping of Methylobacterium Species.</title>
        <authorList>
            <person name="Alessa O."/>
            <person name="Ogura Y."/>
            <person name="Fujitani Y."/>
            <person name="Takami H."/>
            <person name="Hayashi T."/>
            <person name="Sahin N."/>
            <person name="Tani A."/>
        </authorList>
    </citation>
    <scope>NUCLEOTIDE SEQUENCE</scope>
    <source>
        <strain evidence="1">LMG 23639</strain>
    </source>
</reference>
<dbReference type="Proteomes" id="UP001055102">
    <property type="component" value="Unassembled WGS sequence"/>
</dbReference>
<proteinExistence type="predicted"/>
<evidence type="ECO:0000313" key="2">
    <source>
        <dbReference type="Proteomes" id="UP001055102"/>
    </source>
</evidence>
<sequence>MHLDSADLDRPASLTLWESGPTAPKAVEPHSYGSLRLALAEARRALAEDDATPWITTDSGLILTPGWLRAHFARMAMPRWKERTASGAVAARAPLEAALRQRPREAAPPPG</sequence>
<name>A0ABQ4T0W2_9HYPH</name>
<accession>A0ABQ4T0W2</accession>